<evidence type="ECO:0000313" key="8">
    <source>
        <dbReference type="EMBL" id="KAA6115535.1"/>
    </source>
</evidence>
<gene>
    <name evidence="8" type="ORF">F1599_25310</name>
</gene>
<comment type="caution">
    <text evidence="8">The sequence shown here is derived from an EMBL/GenBank/DDBJ whole genome shotgun (WGS) entry which is preliminary data.</text>
</comment>
<dbReference type="GO" id="GO:0043527">
    <property type="term" value="C:tRNA methyltransferase complex"/>
    <property type="evidence" value="ECO:0007669"/>
    <property type="project" value="TreeGrafter"/>
</dbReference>
<evidence type="ECO:0000256" key="1">
    <source>
        <dbReference type="ARBA" id="ARBA00000142"/>
    </source>
</evidence>
<evidence type="ECO:0000256" key="2">
    <source>
        <dbReference type="ARBA" id="ARBA00003015"/>
    </source>
</evidence>
<proteinExistence type="predicted"/>
<reference evidence="8 9" key="1">
    <citation type="submission" date="2019-09" db="EMBL/GenBank/DDBJ databases">
        <title>Isolation of a novel species in the genus Cupriavidus from patients with sepsis using whole genome sequencing.</title>
        <authorList>
            <person name="Kweon O.J."/>
            <person name="Lee M.-K."/>
        </authorList>
    </citation>
    <scope>NUCLEOTIDE SEQUENCE [LARGE SCALE GENOMIC DNA]</scope>
    <source>
        <strain evidence="8 9">MKL-01</strain>
    </source>
</reference>
<name>A0A5M8A011_9BURK</name>
<dbReference type="Pfam" id="PF02390">
    <property type="entry name" value="Methyltransf_4"/>
    <property type="match status" value="1"/>
</dbReference>
<keyword evidence="6" id="KW-0949">S-adenosyl-L-methionine</keyword>
<organism evidence="8 9">
    <name type="scientific">Cupriavidus cauae</name>
    <dbReference type="NCBI Taxonomy" id="2608999"/>
    <lineage>
        <taxon>Bacteria</taxon>
        <taxon>Pseudomonadati</taxon>
        <taxon>Pseudomonadota</taxon>
        <taxon>Betaproteobacteria</taxon>
        <taxon>Burkholderiales</taxon>
        <taxon>Burkholderiaceae</taxon>
        <taxon>Cupriavidus</taxon>
    </lineage>
</organism>
<keyword evidence="5 8" id="KW-0808">Transferase</keyword>
<dbReference type="InterPro" id="IPR003358">
    <property type="entry name" value="tRNA_(Gua-N-7)_MeTrfase_Trmb"/>
</dbReference>
<evidence type="ECO:0000256" key="5">
    <source>
        <dbReference type="ARBA" id="ARBA00022679"/>
    </source>
</evidence>
<dbReference type="EMBL" id="VWRN01000074">
    <property type="protein sequence ID" value="KAA6115535.1"/>
    <property type="molecule type" value="Genomic_DNA"/>
</dbReference>
<dbReference type="EC" id="2.1.1.33" evidence="3"/>
<comment type="function">
    <text evidence="2">Catalyzes the formation of N(7)-methylguanine at position 46 (m7G46) in tRNA.</text>
</comment>
<evidence type="ECO:0000256" key="3">
    <source>
        <dbReference type="ARBA" id="ARBA00011977"/>
    </source>
</evidence>
<dbReference type="SUPFAM" id="SSF53335">
    <property type="entry name" value="S-adenosyl-L-methionine-dependent methyltransferases"/>
    <property type="match status" value="1"/>
</dbReference>
<evidence type="ECO:0000313" key="9">
    <source>
        <dbReference type="Proteomes" id="UP000324324"/>
    </source>
</evidence>
<dbReference type="PROSITE" id="PS51625">
    <property type="entry name" value="SAM_MT_TRMB"/>
    <property type="match status" value="1"/>
</dbReference>
<protein>
    <recommendedName>
        <fullName evidence="3">tRNA (guanine(46)-N(7))-methyltransferase</fullName>
        <ecNumber evidence="3">2.1.1.33</ecNumber>
    </recommendedName>
</protein>
<evidence type="ECO:0000256" key="6">
    <source>
        <dbReference type="ARBA" id="ARBA00022691"/>
    </source>
</evidence>
<keyword evidence="9" id="KW-1185">Reference proteome</keyword>
<sequence length="228" mass="25459">MAPMFANSRPIASAQTDAHHQLATRVARHLAEPFRKPIGEVSRRALDAALASWQAAGGAPLILDAGCGVGESTLRLAQAFPDYFVIGVDQSEKRLTAGKDWWQGALPDNFVWARADLVDVWRLLQRDRIAVSRHYVLYPNPWPKIGHLGRRWHGHAVFPALAACGDYLECRSNWPVYIDEFAQALALVGRPARTELWHPAQPMTPFERKYQASGHPLWRCVSEGPAPQ</sequence>
<evidence type="ECO:0000256" key="4">
    <source>
        <dbReference type="ARBA" id="ARBA00022603"/>
    </source>
</evidence>
<evidence type="ECO:0000256" key="7">
    <source>
        <dbReference type="ARBA" id="ARBA00022694"/>
    </source>
</evidence>
<comment type="catalytic activity">
    <reaction evidence="1">
        <text>guanosine(46) in tRNA + S-adenosyl-L-methionine = N(7)-methylguanosine(46) in tRNA + S-adenosyl-L-homocysteine</text>
        <dbReference type="Rhea" id="RHEA:42708"/>
        <dbReference type="Rhea" id="RHEA-COMP:10188"/>
        <dbReference type="Rhea" id="RHEA-COMP:10189"/>
        <dbReference type="ChEBI" id="CHEBI:57856"/>
        <dbReference type="ChEBI" id="CHEBI:59789"/>
        <dbReference type="ChEBI" id="CHEBI:74269"/>
        <dbReference type="ChEBI" id="CHEBI:74480"/>
        <dbReference type="EC" id="2.1.1.33"/>
    </reaction>
</comment>
<dbReference type="InterPro" id="IPR029063">
    <property type="entry name" value="SAM-dependent_MTases_sf"/>
</dbReference>
<dbReference type="PANTHER" id="PTHR23417:SF14">
    <property type="entry name" value="PENTACOTRIPEPTIDE-REPEAT REGION OF PRORP DOMAIN-CONTAINING PROTEIN"/>
    <property type="match status" value="1"/>
</dbReference>
<keyword evidence="7" id="KW-0819">tRNA processing</keyword>
<dbReference type="PANTHER" id="PTHR23417">
    <property type="entry name" value="3-DEOXY-D-MANNO-OCTULOSONIC-ACID TRANSFERASE/TRNA GUANINE-N 7 - -METHYLTRANSFERASE"/>
    <property type="match status" value="1"/>
</dbReference>
<accession>A0A5M8A011</accession>
<dbReference type="Gene3D" id="3.40.50.150">
    <property type="entry name" value="Vaccinia Virus protein VP39"/>
    <property type="match status" value="1"/>
</dbReference>
<dbReference type="CDD" id="cd02440">
    <property type="entry name" value="AdoMet_MTases"/>
    <property type="match status" value="1"/>
</dbReference>
<dbReference type="AlphaFoldDB" id="A0A5M8A011"/>
<dbReference type="GO" id="GO:0008176">
    <property type="term" value="F:tRNA (guanine(46)-N7)-methyltransferase activity"/>
    <property type="evidence" value="ECO:0007669"/>
    <property type="project" value="UniProtKB-EC"/>
</dbReference>
<dbReference type="Proteomes" id="UP000324324">
    <property type="component" value="Unassembled WGS sequence"/>
</dbReference>
<keyword evidence="4 8" id="KW-0489">Methyltransferase</keyword>